<dbReference type="EMBL" id="KB202283">
    <property type="protein sequence ID" value="ESO91443.1"/>
    <property type="molecule type" value="Genomic_DNA"/>
</dbReference>
<comment type="subcellular location">
    <subcellularLocation>
        <location evidence="1">Membrane</location>
    </subcellularLocation>
</comment>
<gene>
    <name evidence="7" type="ORF">LOTGIDRAFT_105614</name>
</gene>
<dbReference type="Gene3D" id="1.20.1070.10">
    <property type="entry name" value="Rhodopsin 7-helix transmembrane proteins"/>
    <property type="match status" value="1"/>
</dbReference>
<dbReference type="PROSITE" id="PS50262">
    <property type="entry name" value="G_PROTEIN_RECEP_F1_2"/>
    <property type="match status" value="1"/>
</dbReference>
<dbReference type="HOGENOM" id="CLU_1631244_0_0_1"/>
<organism evidence="7 8">
    <name type="scientific">Lottia gigantea</name>
    <name type="common">Giant owl limpet</name>
    <dbReference type="NCBI Taxonomy" id="225164"/>
    <lineage>
        <taxon>Eukaryota</taxon>
        <taxon>Metazoa</taxon>
        <taxon>Spiralia</taxon>
        <taxon>Lophotrochozoa</taxon>
        <taxon>Mollusca</taxon>
        <taxon>Gastropoda</taxon>
        <taxon>Patellogastropoda</taxon>
        <taxon>Lottioidea</taxon>
        <taxon>Lottiidae</taxon>
        <taxon>Lottia</taxon>
    </lineage>
</organism>
<keyword evidence="3 5" id="KW-1133">Transmembrane helix</keyword>
<dbReference type="CTD" id="20230009"/>
<protein>
    <recommendedName>
        <fullName evidence="6">G-protein coupled receptors family 1 profile domain-containing protein</fullName>
    </recommendedName>
</protein>
<evidence type="ECO:0000313" key="8">
    <source>
        <dbReference type="Proteomes" id="UP000030746"/>
    </source>
</evidence>
<dbReference type="PANTHER" id="PTHR46641">
    <property type="entry name" value="FMRFAMIDE RECEPTOR-RELATED"/>
    <property type="match status" value="1"/>
</dbReference>
<dbReference type="InterPro" id="IPR052954">
    <property type="entry name" value="GPCR-Ligand_Int"/>
</dbReference>
<feature type="transmembrane region" description="Helical" evidence="5">
    <location>
        <begin position="115"/>
        <end position="135"/>
    </location>
</feature>
<dbReference type="SUPFAM" id="SSF81321">
    <property type="entry name" value="Family A G protein-coupled receptor-like"/>
    <property type="match status" value="1"/>
</dbReference>
<evidence type="ECO:0000259" key="6">
    <source>
        <dbReference type="PROSITE" id="PS50262"/>
    </source>
</evidence>
<dbReference type="InterPro" id="IPR017452">
    <property type="entry name" value="GPCR_Rhodpsn_7TM"/>
</dbReference>
<dbReference type="OMA" id="RTMNNKM"/>
<keyword evidence="4 5" id="KW-0472">Membrane</keyword>
<evidence type="ECO:0000313" key="7">
    <source>
        <dbReference type="EMBL" id="ESO91443.1"/>
    </source>
</evidence>
<dbReference type="PANTHER" id="PTHR46641:SF2">
    <property type="entry name" value="FMRFAMIDE RECEPTOR"/>
    <property type="match status" value="1"/>
</dbReference>
<dbReference type="OrthoDB" id="9990906at2759"/>
<accession>V3ZJJ2</accession>
<name>V3ZJJ2_LOTGI</name>
<dbReference type="AlphaFoldDB" id="V3ZJJ2"/>
<keyword evidence="8" id="KW-1185">Reference proteome</keyword>
<feature type="transmembrane region" description="Helical" evidence="5">
    <location>
        <begin position="39"/>
        <end position="60"/>
    </location>
</feature>
<evidence type="ECO:0000256" key="3">
    <source>
        <dbReference type="ARBA" id="ARBA00022989"/>
    </source>
</evidence>
<dbReference type="Proteomes" id="UP000030746">
    <property type="component" value="Unassembled WGS sequence"/>
</dbReference>
<evidence type="ECO:0000256" key="2">
    <source>
        <dbReference type="ARBA" id="ARBA00022692"/>
    </source>
</evidence>
<proteinExistence type="predicted"/>
<dbReference type="RefSeq" id="XP_009058132.1">
    <property type="nucleotide sequence ID" value="XM_009059884.1"/>
</dbReference>
<keyword evidence="2 5" id="KW-0812">Transmembrane</keyword>
<sequence length="163" mass="18324">MSDIYVSATFSSHQSNQSVTSHPSAKDFKEFKIADIVNLYVPPILVLVGNVCNILAICVMRTQHFRYLSTSVYMIACALNDATSLIISLTAHWLYMNFPEIVVRSAYSHYMCKFFNFYGWGNCDYTIILTAAMTADRAFAIMKPLKASTLNLVKRAKIVVVSL</sequence>
<feature type="non-terminal residue" evidence="7">
    <location>
        <position position="163"/>
    </location>
</feature>
<dbReference type="GO" id="GO:0016020">
    <property type="term" value="C:membrane"/>
    <property type="evidence" value="ECO:0007669"/>
    <property type="project" value="UniProtKB-SubCell"/>
</dbReference>
<dbReference type="KEGG" id="lgi:LOTGIDRAFT_105614"/>
<feature type="transmembrane region" description="Helical" evidence="5">
    <location>
        <begin position="72"/>
        <end position="95"/>
    </location>
</feature>
<dbReference type="GeneID" id="20230009"/>
<evidence type="ECO:0000256" key="1">
    <source>
        <dbReference type="ARBA" id="ARBA00004370"/>
    </source>
</evidence>
<feature type="domain" description="G-protein coupled receptors family 1 profile" evidence="6">
    <location>
        <begin position="49"/>
        <end position="163"/>
    </location>
</feature>
<reference evidence="7 8" key="1">
    <citation type="journal article" date="2013" name="Nature">
        <title>Insights into bilaterian evolution from three spiralian genomes.</title>
        <authorList>
            <person name="Simakov O."/>
            <person name="Marletaz F."/>
            <person name="Cho S.J."/>
            <person name="Edsinger-Gonzales E."/>
            <person name="Havlak P."/>
            <person name="Hellsten U."/>
            <person name="Kuo D.H."/>
            <person name="Larsson T."/>
            <person name="Lv J."/>
            <person name="Arendt D."/>
            <person name="Savage R."/>
            <person name="Osoegawa K."/>
            <person name="de Jong P."/>
            <person name="Grimwood J."/>
            <person name="Chapman J.A."/>
            <person name="Shapiro H."/>
            <person name="Aerts A."/>
            <person name="Otillar R.P."/>
            <person name="Terry A.Y."/>
            <person name="Boore J.L."/>
            <person name="Grigoriev I.V."/>
            <person name="Lindberg D.R."/>
            <person name="Seaver E.C."/>
            <person name="Weisblat D.A."/>
            <person name="Putnam N.H."/>
            <person name="Rokhsar D.S."/>
        </authorList>
    </citation>
    <scope>NUCLEOTIDE SEQUENCE [LARGE SCALE GENOMIC DNA]</scope>
</reference>
<evidence type="ECO:0000256" key="5">
    <source>
        <dbReference type="SAM" id="Phobius"/>
    </source>
</evidence>
<evidence type="ECO:0000256" key="4">
    <source>
        <dbReference type="ARBA" id="ARBA00023136"/>
    </source>
</evidence>